<feature type="domain" description="4Fe-4S ferredoxin-type" evidence="5">
    <location>
        <begin position="148"/>
        <end position="177"/>
    </location>
</feature>
<accession>A0A1H3JRD2</accession>
<dbReference type="Pfam" id="PF14697">
    <property type="entry name" value="Fer4_21"/>
    <property type="match status" value="1"/>
</dbReference>
<evidence type="ECO:0000313" key="7">
    <source>
        <dbReference type="Proteomes" id="UP000199652"/>
    </source>
</evidence>
<dbReference type="InterPro" id="IPR050572">
    <property type="entry name" value="Fe-S_Ferredoxin"/>
</dbReference>
<reference evidence="7" key="1">
    <citation type="submission" date="2016-10" db="EMBL/GenBank/DDBJ databases">
        <authorList>
            <person name="Varghese N."/>
            <person name="Submissions S."/>
        </authorList>
    </citation>
    <scope>NUCLEOTIDE SEQUENCE [LARGE SCALE GENOMIC DNA]</scope>
    <source>
        <strain evidence="7">VPI 5359</strain>
    </source>
</reference>
<keyword evidence="7" id="KW-1185">Reference proteome</keyword>
<keyword evidence="3" id="KW-0408">Iron</keyword>
<dbReference type="PANTHER" id="PTHR43687:SF1">
    <property type="entry name" value="FERREDOXIN III"/>
    <property type="match status" value="1"/>
</dbReference>
<dbReference type="PROSITE" id="PS51379">
    <property type="entry name" value="4FE4S_FER_2"/>
    <property type="match status" value="3"/>
</dbReference>
<dbReference type="Proteomes" id="UP000199652">
    <property type="component" value="Unassembled WGS sequence"/>
</dbReference>
<feature type="domain" description="4Fe-4S ferredoxin-type" evidence="5">
    <location>
        <begin position="74"/>
        <end position="103"/>
    </location>
</feature>
<dbReference type="InterPro" id="IPR017896">
    <property type="entry name" value="4Fe4S_Fe-S-bd"/>
</dbReference>
<name>A0A1H3JRD2_EUBBA</name>
<dbReference type="RefSeq" id="WP_090247169.1">
    <property type="nucleotide sequence ID" value="NZ_FNOU01000033.1"/>
</dbReference>
<evidence type="ECO:0000256" key="2">
    <source>
        <dbReference type="ARBA" id="ARBA00022723"/>
    </source>
</evidence>
<evidence type="ECO:0000256" key="1">
    <source>
        <dbReference type="ARBA" id="ARBA00022485"/>
    </source>
</evidence>
<dbReference type="InterPro" id="IPR017900">
    <property type="entry name" value="4Fe4S_Fe_S_CS"/>
</dbReference>
<dbReference type="EMBL" id="FNOU01000033">
    <property type="protein sequence ID" value="SDY42503.1"/>
    <property type="molecule type" value="Genomic_DNA"/>
</dbReference>
<dbReference type="PANTHER" id="PTHR43687">
    <property type="entry name" value="ADENYLYLSULFATE REDUCTASE, BETA SUBUNIT"/>
    <property type="match status" value="1"/>
</dbReference>
<proteinExistence type="predicted"/>
<keyword evidence="4" id="KW-0411">Iron-sulfur</keyword>
<dbReference type="Pfam" id="PF00037">
    <property type="entry name" value="Fer4"/>
    <property type="match status" value="2"/>
</dbReference>
<evidence type="ECO:0000259" key="5">
    <source>
        <dbReference type="PROSITE" id="PS51379"/>
    </source>
</evidence>
<feature type="domain" description="4Fe-4S ferredoxin-type" evidence="5">
    <location>
        <begin position="118"/>
        <end position="147"/>
    </location>
</feature>
<evidence type="ECO:0000313" key="6">
    <source>
        <dbReference type="EMBL" id="SDY42503.1"/>
    </source>
</evidence>
<dbReference type="SUPFAM" id="SSF54862">
    <property type="entry name" value="4Fe-4S ferredoxins"/>
    <property type="match status" value="1"/>
</dbReference>
<evidence type="ECO:0000256" key="3">
    <source>
        <dbReference type="ARBA" id="ARBA00023004"/>
    </source>
</evidence>
<organism evidence="6 7">
    <name type="scientific">Eubacterium barkeri</name>
    <name type="common">Clostridium barkeri</name>
    <dbReference type="NCBI Taxonomy" id="1528"/>
    <lineage>
        <taxon>Bacteria</taxon>
        <taxon>Bacillati</taxon>
        <taxon>Bacillota</taxon>
        <taxon>Clostridia</taxon>
        <taxon>Eubacteriales</taxon>
        <taxon>Eubacteriaceae</taxon>
        <taxon>Eubacterium</taxon>
    </lineage>
</organism>
<dbReference type="STRING" id="1528.SAMN04488579_1336"/>
<dbReference type="PROSITE" id="PS00198">
    <property type="entry name" value="4FE4S_FER_1"/>
    <property type="match status" value="1"/>
</dbReference>
<dbReference type="OrthoDB" id="9789936at2"/>
<gene>
    <name evidence="6" type="ORF">SAMN04488579_1336</name>
</gene>
<sequence length="186" mass="18746">MGRERKKRPKKMAVVHCGGGSSLKEGVVLTSGVACEGLLEAYPEGLRACSYGCLGGGSCVLACKVGALGMTDAGVAAVDTESCVGCGLCVAACPRQLIELVPAENTIAVHCASEAAGAQTRKDCTTGCIACGICEKNCPAGAITVVDHCAVIDEEHCIACGMCAVKCPRGAIVDGNGILTVLAEIR</sequence>
<keyword evidence="1" id="KW-0004">4Fe-4S</keyword>
<protein>
    <submittedName>
        <fullName evidence="6">4Fe-4S binding domain-containing protein</fullName>
    </submittedName>
</protein>
<dbReference type="GO" id="GO:0046872">
    <property type="term" value="F:metal ion binding"/>
    <property type="evidence" value="ECO:0007669"/>
    <property type="project" value="UniProtKB-KW"/>
</dbReference>
<dbReference type="AlphaFoldDB" id="A0A1H3JRD2"/>
<dbReference type="CDD" id="cd10549">
    <property type="entry name" value="MtMvhB_like"/>
    <property type="match status" value="1"/>
</dbReference>
<dbReference type="Gene3D" id="3.30.70.20">
    <property type="match status" value="2"/>
</dbReference>
<dbReference type="GO" id="GO:0051539">
    <property type="term" value="F:4 iron, 4 sulfur cluster binding"/>
    <property type="evidence" value="ECO:0007669"/>
    <property type="project" value="UniProtKB-KW"/>
</dbReference>
<evidence type="ECO:0000256" key="4">
    <source>
        <dbReference type="ARBA" id="ARBA00023014"/>
    </source>
</evidence>
<keyword evidence="2" id="KW-0479">Metal-binding</keyword>